<dbReference type="PANTHER" id="PTHR33794:SF1">
    <property type="entry name" value="BACILLOLYSIN"/>
    <property type="match status" value="1"/>
</dbReference>
<dbReference type="InterPro" id="IPR027268">
    <property type="entry name" value="Peptidase_M4/M1_CTD_sf"/>
</dbReference>
<evidence type="ECO:0000256" key="8">
    <source>
        <dbReference type="RuleBase" id="RU366073"/>
    </source>
</evidence>
<dbReference type="GO" id="GO:0006508">
    <property type="term" value="P:proteolysis"/>
    <property type="evidence" value="ECO:0007669"/>
    <property type="project" value="UniProtKB-KW"/>
</dbReference>
<evidence type="ECO:0000313" key="12">
    <source>
        <dbReference type="Proteomes" id="UP001238179"/>
    </source>
</evidence>
<evidence type="ECO:0000259" key="9">
    <source>
        <dbReference type="Pfam" id="PF01447"/>
    </source>
</evidence>
<comment type="cofactor">
    <cofactor evidence="8">
        <name>Zn(2+)</name>
        <dbReference type="ChEBI" id="CHEBI:29105"/>
    </cofactor>
</comment>
<dbReference type="GO" id="GO:0046872">
    <property type="term" value="F:metal ion binding"/>
    <property type="evidence" value="ECO:0007669"/>
    <property type="project" value="UniProtKB-UniRule"/>
</dbReference>
<dbReference type="Gene3D" id="3.10.170.10">
    <property type="match status" value="1"/>
</dbReference>
<evidence type="ECO:0000259" key="10">
    <source>
        <dbReference type="Pfam" id="PF02868"/>
    </source>
</evidence>
<feature type="domain" description="Peptidase M4 C-terminal" evidence="10">
    <location>
        <begin position="350"/>
        <end position="525"/>
    </location>
</feature>
<sequence length="533" mass="56987">MPRSLSLALLALGSTLAAQEDAFLGSPEQLLVQELKPSLGLGREDAVKVRAILPDPLTQGRDARIAQFYKGVKVMGGEGILHLSGPRTRSVTDAFVKGLDLDTTPDVPPGEALAVALAELAPRGTPRTPPTSTLVVARLPSGDVLAYRIHAELDTGALEPVHMDFLVDARTARILKRWSSLRTGRAAIGKGISQFSGPVTLNTTTLAKGKGFELRDWTRGRTGNMVVNLDHGTGDDDGKIFTSDTNTWGDGLNYGGGATTAANGETAAVDAAYGLQAAWDYFAKVVGRKGLDDKGTAVTMRVHFGKDYDNAFWADACQCVSIGDGHYFKALASLDIIGHELAHGYCRATADLEYYGESGGLNEANSDINGTLIEFYARGGSGDTIGNWGGNWTIGEDVARPEHPDPLRYLYKPSKDGASPDAWSPDLQFLDVHHSSGPMNRCFYFLSQGASPKPSSDFYTCSLPKGMEGLGNDRAGRIWNRAVTRYLTSGSGYKEAREACVSAAKDLYGAGGPEERAVWDAFHGISLGPAWPR</sequence>
<gene>
    <name evidence="11" type="ORF">METEAL_13050</name>
</gene>
<keyword evidence="4 8" id="KW-0378">Hydrolase</keyword>
<comment type="subcellular location">
    <subcellularLocation>
        <location evidence="8">Secreted</location>
    </subcellularLocation>
</comment>
<dbReference type="RefSeq" id="WP_316415038.1">
    <property type="nucleotide sequence ID" value="NZ_AP027080.1"/>
</dbReference>
<dbReference type="InterPro" id="IPR050728">
    <property type="entry name" value="Zinc_Metalloprotease_M4"/>
</dbReference>
<keyword evidence="2 8" id="KW-0645">Protease</keyword>
<dbReference type="EMBL" id="AP027080">
    <property type="protein sequence ID" value="BDU72131.1"/>
    <property type="molecule type" value="Genomic_DNA"/>
</dbReference>
<evidence type="ECO:0000256" key="5">
    <source>
        <dbReference type="ARBA" id="ARBA00022833"/>
    </source>
</evidence>
<dbReference type="Proteomes" id="UP001238179">
    <property type="component" value="Chromosome"/>
</dbReference>
<keyword evidence="8" id="KW-0964">Secreted</keyword>
<feature type="active site" evidence="7">
    <location>
        <position position="340"/>
    </location>
</feature>
<protein>
    <recommendedName>
        <fullName evidence="8">Neutral metalloproteinase</fullName>
        <ecNumber evidence="8">3.4.24.-</ecNumber>
    </recommendedName>
</protein>
<accession>A0AA48GG42</accession>
<evidence type="ECO:0000256" key="4">
    <source>
        <dbReference type="ARBA" id="ARBA00022801"/>
    </source>
</evidence>
<dbReference type="GO" id="GO:0005576">
    <property type="term" value="C:extracellular region"/>
    <property type="evidence" value="ECO:0007669"/>
    <property type="project" value="UniProtKB-SubCell"/>
</dbReference>
<evidence type="ECO:0000256" key="1">
    <source>
        <dbReference type="ARBA" id="ARBA00009388"/>
    </source>
</evidence>
<dbReference type="Pfam" id="PF01447">
    <property type="entry name" value="Peptidase_M4"/>
    <property type="match status" value="1"/>
</dbReference>
<keyword evidence="12" id="KW-1185">Reference proteome</keyword>
<dbReference type="SUPFAM" id="SSF55486">
    <property type="entry name" value="Metalloproteases ('zincins'), catalytic domain"/>
    <property type="match status" value="1"/>
</dbReference>
<comment type="similarity">
    <text evidence="1 8">Belongs to the peptidase M4 family.</text>
</comment>
<dbReference type="AlphaFoldDB" id="A0AA48GG42"/>
<name>A0AA48GG42_9BACT</name>
<dbReference type="InterPro" id="IPR023612">
    <property type="entry name" value="Peptidase_M4"/>
</dbReference>
<dbReference type="InterPro" id="IPR001570">
    <property type="entry name" value="Peptidase_M4_C_domain"/>
</dbReference>
<keyword evidence="6 8" id="KW-0482">Metalloprotease</keyword>
<evidence type="ECO:0000256" key="6">
    <source>
        <dbReference type="ARBA" id="ARBA00023049"/>
    </source>
</evidence>
<keyword evidence="3" id="KW-0479">Metal-binding</keyword>
<keyword evidence="5 8" id="KW-0862">Zinc</keyword>
<comment type="function">
    <text evidence="8">Extracellular zinc metalloprotease.</text>
</comment>
<evidence type="ECO:0000256" key="2">
    <source>
        <dbReference type="ARBA" id="ARBA00022670"/>
    </source>
</evidence>
<feature type="active site" description="Proton donor" evidence="7">
    <location>
        <position position="433"/>
    </location>
</feature>
<dbReference type="Pfam" id="PF02868">
    <property type="entry name" value="Peptidase_M4_C"/>
    <property type="match status" value="1"/>
</dbReference>
<dbReference type="PANTHER" id="PTHR33794">
    <property type="entry name" value="BACILLOLYSIN"/>
    <property type="match status" value="1"/>
</dbReference>
<evidence type="ECO:0000256" key="3">
    <source>
        <dbReference type="ARBA" id="ARBA00022723"/>
    </source>
</evidence>
<evidence type="ECO:0000313" key="11">
    <source>
        <dbReference type="EMBL" id="BDU72131.1"/>
    </source>
</evidence>
<reference evidence="12" key="1">
    <citation type="journal article" date="2023" name="Int. J. Syst. Evol. Microbiol.">
        <title>Mesoterricola silvestris gen. nov., sp. nov., Mesoterricola sediminis sp. nov., Geothrix oryzae sp. nov., Geothrix edaphica sp. nov., Geothrix rubra sp. nov., and Geothrix limicola sp. nov., six novel members of Acidobacteriota isolated from soils.</title>
        <authorList>
            <person name="Itoh H."/>
            <person name="Sugisawa Y."/>
            <person name="Mise K."/>
            <person name="Xu Z."/>
            <person name="Kuniyasu M."/>
            <person name="Ushijima N."/>
            <person name="Kawano K."/>
            <person name="Kobayashi E."/>
            <person name="Shiratori Y."/>
            <person name="Masuda Y."/>
            <person name="Senoo K."/>
        </authorList>
    </citation>
    <scope>NUCLEOTIDE SEQUENCE [LARGE SCALE GENOMIC DNA]</scope>
    <source>
        <strain evidence="12">W79</strain>
    </source>
</reference>
<dbReference type="GO" id="GO:0004222">
    <property type="term" value="F:metalloendopeptidase activity"/>
    <property type="evidence" value="ECO:0007669"/>
    <property type="project" value="UniProtKB-UniRule"/>
</dbReference>
<dbReference type="CDD" id="cd09597">
    <property type="entry name" value="M4_TLP"/>
    <property type="match status" value="1"/>
</dbReference>
<dbReference type="InterPro" id="IPR013856">
    <property type="entry name" value="Peptidase_M4_domain"/>
</dbReference>
<feature type="domain" description="Peptidase M4" evidence="9">
    <location>
        <begin position="189"/>
        <end position="344"/>
    </location>
</feature>
<organism evidence="11 12">
    <name type="scientific">Mesoterricola silvestris</name>
    <dbReference type="NCBI Taxonomy" id="2927979"/>
    <lineage>
        <taxon>Bacteria</taxon>
        <taxon>Pseudomonadati</taxon>
        <taxon>Acidobacteriota</taxon>
        <taxon>Holophagae</taxon>
        <taxon>Holophagales</taxon>
        <taxon>Holophagaceae</taxon>
        <taxon>Mesoterricola</taxon>
    </lineage>
</organism>
<dbReference type="KEGG" id="msil:METEAL_13050"/>
<dbReference type="EC" id="3.4.24.-" evidence="8"/>
<dbReference type="PRINTS" id="PR00730">
    <property type="entry name" value="THERMOLYSIN"/>
</dbReference>
<evidence type="ECO:0000256" key="7">
    <source>
        <dbReference type="PIRSR" id="PIRSR623612-1"/>
    </source>
</evidence>
<proteinExistence type="inferred from homology"/>
<dbReference type="Gene3D" id="1.10.390.10">
    <property type="entry name" value="Neutral Protease Domain 2"/>
    <property type="match status" value="1"/>
</dbReference>